<dbReference type="EMBL" id="JAYMGO010000018">
    <property type="protein sequence ID" value="KAL1256233.1"/>
    <property type="molecule type" value="Genomic_DNA"/>
</dbReference>
<dbReference type="PANTHER" id="PTHR24559">
    <property type="entry name" value="TRANSPOSON TY3-I GAG-POL POLYPROTEIN"/>
    <property type="match status" value="1"/>
</dbReference>
<dbReference type="Gene3D" id="3.30.70.270">
    <property type="match status" value="1"/>
</dbReference>
<dbReference type="EC" id="3.1.26.4" evidence="2"/>
<comment type="caution">
    <text evidence="4">The sequence shown here is derived from an EMBL/GenBank/DDBJ whole genome shotgun (WGS) entry which is preliminary data.</text>
</comment>
<dbReference type="InterPro" id="IPR043502">
    <property type="entry name" value="DNA/RNA_pol_sf"/>
</dbReference>
<dbReference type="Proteomes" id="UP001558613">
    <property type="component" value="Unassembled WGS sequence"/>
</dbReference>
<gene>
    <name evidence="4" type="ORF">QQF64_011778</name>
</gene>
<dbReference type="InterPro" id="IPR000477">
    <property type="entry name" value="RT_dom"/>
</dbReference>
<sequence length="153" mass="17138">MTSIRCSWNFQPTFSALAEKHGVEHHIATTGPPVYARAHRLGPIKLAVAKTEFENMERLGIVRRSNSPWASPLHIVPKPGGGWRPCGDYRRLNEATTPDRYPIPHVQDFSAHLAGKVIFSKVDLVQGYHQVPVQQSDIPKTAVITQFGLFEFL</sequence>
<evidence type="ECO:0000313" key="4">
    <source>
        <dbReference type="EMBL" id="KAL1256233.1"/>
    </source>
</evidence>
<proteinExistence type="inferred from homology"/>
<comment type="similarity">
    <text evidence="1">Belongs to the beta type-B retroviral polymerase family. HERV class-II K(HML-2) pol subfamily.</text>
</comment>
<dbReference type="PANTHER" id="PTHR24559:SF444">
    <property type="entry name" value="REVERSE TRANSCRIPTASE DOMAIN-CONTAINING PROTEIN"/>
    <property type="match status" value="1"/>
</dbReference>
<dbReference type="CDD" id="cd01647">
    <property type="entry name" value="RT_LTR"/>
    <property type="match status" value="1"/>
</dbReference>
<evidence type="ECO:0000256" key="2">
    <source>
        <dbReference type="ARBA" id="ARBA00012180"/>
    </source>
</evidence>
<keyword evidence="5" id="KW-1185">Reference proteome</keyword>
<feature type="domain" description="Reverse transcriptase" evidence="3">
    <location>
        <begin position="76"/>
        <end position="146"/>
    </location>
</feature>
<dbReference type="Pfam" id="PF00078">
    <property type="entry name" value="RVT_1"/>
    <property type="match status" value="1"/>
</dbReference>
<dbReference type="InterPro" id="IPR053134">
    <property type="entry name" value="RNA-dir_DNA_polymerase"/>
</dbReference>
<organism evidence="4 5">
    <name type="scientific">Cirrhinus molitorella</name>
    <name type="common">mud carp</name>
    <dbReference type="NCBI Taxonomy" id="172907"/>
    <lineage>
        <taxon>Eukaryota</taxon>
        <taxon>Metazoa</taxon>
        <taxon>Chordata</taxon>
        <taxon>Craniata</taxon>
        <taxon>Vertebrata</taxon>
        <taxon>Euteleostomi</taxon>
        <taxon>Actinopterygii</taxon>
        <taxon>Neopterygii</taxon>
        <taxon>Teleostei</taxon>
        <taxon>Ostariophysi</taxon>
        <taxon>Cypriniformes</taxon>
        <taxon>Cyprinidae</taxon>
        <taxon>Labeoninae</taxon>
        <taxon>Labeonini</taxon>
        <taxon>Cirrhinus</taxon>
    </lineage>
</organism>
<dbReference type="Gene3D" id="3.10.10.10">
    <property type="entry name" value="HIV Type 1 Reverse Transcriptase, subunit A, domain 1"/>
    <property type="match status" value="1"/>
</dbReference>
<reference evidence="4 5" key="1">
    <citation type="submission" date="2023-09" db="EMBL/GenBank/DDBJ databases">
        <authorList>
            <person name="Wang M."/>
        </authorList>
    </citation>
    <scope>NUCLEOTIDE SEQUENCE [LARGE SCALE GENOMIC DNA]</scope>
    <source>
        <strain evidence="4">GT-2023</strain>
        <tissue evidence="4">Liver</tissue>
    </source>
</reference>
<dbReference type="SUPFAM" id="SSF56672">
    <property type="entry name" value="DNA/RNA polymerases"/>
    <property type="match status" value="1"/>
</dbReference>
<accession>A0ABR3LXS7</accession>
<evidence type="ECO:0000313" key="5">
    <source>
        <dbReference type="Proteomes" id="UP001558613"/>
    </source>
</evidence>
<protein>
    <recommendedName>
        <fullName evidence="2">ribonuclease H</fullName>
        <ecNumber evidence="2">3.1.26.4</ecNumber>
    </recommendedName>
</protein>
<dbReference type="InterPro" id="IPR043128">
    <property type="entry name" value="Rev_trsase/Diguanyl_cyclase"/>
</dbReference>
<name>A0ABR3LXS7_9TELE</name>
<evidence type="ECO:0000259" key="3">
    <source>
        <dbReference type="Pfam" id="PF00078"/>
    </source>
</evidence>
<evidence type="ECO:0000256" key="1">
    <source>
        <dbReference type="ARBA" id="ARBA00010879"/>
    </source>
</evidence>